<accession>X0XY30</accession>
<dbReference type="Gene3D" id="3.40.50.720">
    <property type="entry name" value="NAD(P)-binding Rossmann-like Domain"/>
    <property type="match status" value="1"/>
</dbReference>
<dbReference type="SUPFAM" id="SSF51735">
    <property type="entry name" value="NAD(P)-binding Rossmann-fold domains"/>
    <property type="match status" value="1"/>
</dbReference>
<dbReference type="PANTHER" id="PTHR43245">
    <property type="entry name" value="BIFUNCTIONAL POLYMYXIN RESISTANCE PROTEIN ARNA"/>
    <property type="match status" value="1"/>
</dbReference>
<evidence type="ECO:0000259" key="1">
    <source>
        <dbReference type="Pfam" id="PF04321"/>
    </source>
</evidence>
<dbReference type="InterPro" id="IPR050177">
    <property type="entry name" value="Lipid_A_modif_metabolic_enz"/>
</dbReference>
<feature type="non-terminal residue" evidence="2">
    <location>
        <position position="235"/>
    </location>
</feature>
<dbReference type="InterPro" id="IPR036291">
    <property type="entry name" value="NAD(P)-bd_dom_sf"/>
</dbReference>
<name>X0XY30_9ZZZZ</name>
<dbReference type="Pfam" id="PF04321">
    <property type="entry name" value="RmlD_sub_bind"/>
    <property type="match status" value="1"/>
</dbReference>
<feature type="non-terminal residue" evidence="2">
    <location>
        <position position="1"/>
    </location>
</feature>
<gene>
    <name evidence="2" type="ORF">S01H1_77018</name>
</gene>
<evidence type="ECO:0000313" key="2">
    <source>
        <dbReference type="EMBL" id="GAG48339.1"/>
    </source>
</evidence>
<dbReference type="PANTHER" id="PTHR43245:SF13">
    <property type="entry name" value="UDP-D-APIOSE_UDP-D-XYLOSE SYNTHASE 2"/>
    <property type="match status" value="1"/>
</dbReference>
<proteinExistence type="predicted"/>
<feature type="domain" description="RmlD-like substrate binding" evidence="1">
    <location>
        <begin position="1"/>
        <end position="132"/>
    </location>
</feature>
<reference evidence="2" key="1">
    <citation type="journal article" date="2014" name="Front. Microbiol.">
        <title>High frequency of phylogenetically diverse reductive dehalogenase-homologous genes in deep subseafloor sedimentary metagenomes.</title>
        <authorList>
            <person name="Kawai M."/>
            <person name="Futagami T."/>
            <person name="Toyoda A."/>
            <person name="Takaki Y."/>
            <person name="Nishi S."/>
            <person name="Hori S."/>
            <person name="Arai W."/>
            <person name="Tsubouchi T."/>
            <person name="Morono Y."/>
            <person name="Uchiyama I."/>
            <person name="Ito T."/>
            <person name="Fujiyama A."/>
            <person name="Inagaki F."/>
            <person name="Takami H."/>
        </authorList>
    </citation>
    <scope>NUCLEOTIDE SEQUENCE</scope>
    <source>
        <strain evidence="2">Expedition CK06-06</strain>
    </source>
</reference>
<sequence>ITQPDSVRKALERVDVVVHMAGILPPVAYEKPELARRVNVGGTRIVVDLIKDMGGNIPLVFTSSVAVFGLTPNATEPISPEKNDPNPRGAYGETKLEAENLIKESGIDYLILRLTAVMYFDYEVSDLKRMFSIPLDNRVEFCHPEDLSLGILNAVKNISTIKGNTLVISGGPGEQMLYKDMIGSILGVMGLPLPPADKFTRRPYYLDWYDTGKSQQLLNFQRRSFTDYLKDYSRG</sequence>
<comment type="caution">
    <text evidence="2">The sequence shown here is derived from an EMBL/GenBank/DDBJ whole genome shotgun (WGS) entry which is preliminary data.</text>
</comment>
<protein>
    <recommendedName>
        <fullName evidence="1">RmlD-like substrate binding domain-containing protein</fullName>
    </recommendedName>
</protein>
<organism evidence="2">
    <name type="scientific">marine sediment metagenome</name>
    <dbReference type="NCBI Taxonomy" id="412755"/>
    <lineage>
        <taxon>unclassified sequences</taxon>
        <taxon>metagenomes</taxon>
        <taxon>ecological metagenomes</taxon>
    </lineage>
</organism>
<dbReference type="CDD" id="cd08946">
    <property type="entry name" value="SDR_e"/>
    <property type="match status" value="1"/>
</dbReference>
<dbReference type="InterPro" id="IPR029903">
    <property type="entry name" value="RmlD-like-bd"/>
</dbReference>
<dbReference type="AlphaFoldDB" id="X0XY30"/>
<dbReference type="EMBL" id="BARS01051745">
    <property type="protein sequence ID" value="GAG48339.1"/>
    <property type="molecule type" value="Genomic_DNA"/>
</dbReference>